<protein>
    <submittedName>
        <fullName evidence="2">Oligoribonuclease</fullName>
    </submittedName>
</protein>
<evidence type="ECO:0000259" key="1">
    <source>
        <dbReference type="Pfam" id="PF26386"/>
    </source>
</evidence>
<dbReference type="SUPFAM" id="SSF64182">
    <property type="entry name" value="DHH phosphoesterases"/>
    <property type="match status" value="1"/>
</dbReference>
<dbReference type="Pfam" id="PF26386">
    <property type="entry name" value="NrnB_C"/>
    <property type="match status" value="1"/>
</dbReference>
<comment type="caution">
    <text evidence="2">The sequence shown here is derived from an EMBL/GenBank/DDBJ whole genome shotgun (WGS) entry which is preliminary data.</text>
</comment>
<dbReference type="RefSeq" id="WP_055738852.1">
    <property type="nucleotide sequence ID" value="NZ_JAAIWL010000004.1"/>
</dbReference>
<dbReference type="Proteomes" id="UP000051888">
    <property type="component" value="Unassembled WGS sequence"/>
</dbReference>
<dbReference type="OrthoDB" id="2035301at2"/>
<dbReference type="EMBL" id="LJJC01000004">
    <property type="protein sequence ID" value="KQL53128.1"/>
    <property type="molecule type" value="Genomic_DNA"/>
</dbReference>
<dbReference type="InterPro" id="IPR038763">
    <property type="entry name" value="DHH_sf"/>
</dbReference>
<dbReference type="AlphaFoldDB" id="A0A0Q3TGF4"/>
<dbReference type="PANTHER" id="PTHR42146:SF1">
    <property type="entry name" value="OLIGORIBONUCLEASE NRNB"/>
    <property type="match status" value="1"/>
</dbReference>
<reference evidence="2 3" key="1">
    <citation type="submission" date="2015-09" db="EMBL/GenBank/DDBJ databases">
        <title>Genome sequencing project for genomic taxonomy and phylogenomics of Bacillus-like bacteria.</title>
        <authorList>
            <person name="Liu B."/>
            <person name="Wang J."/>
            <person name="Zhu Y."/>
            <person name="Liu G."/>
            <person name="Chen Q."/>
            <person name="Chen Z."/>
            <person name="Lan J."/>
            <person name="Che J."/>
            <person name="Ge C."/>
            <person name="Shi H."/>
            <person name="Pan Z."/>
            <person name="Liu X."/>
        </authorList>
    </citation>
    <scope>NUCLEOTIDE SEQUENCE [LARGE SCALE GENOMIC DNA]</scope>
    <source>
        <strain evidence="2 3">LMG 18435</strain>
    </source>
</reference>
<dbReference type="InterPro" id="IPR052968">
    <property type="entry name" value="Nucleotide_metab_enz"/>
</dbReference>
<gene>
    <name evidence="2" type="ORF">AN964_06140</name>
</gene>
<dbReference type="STRING" id="157838.AN964_06140"/>
<feature type="domain" description="Oligoribonuclease NrnB C-terminal" evidence="1">
    <location>
        <begin position="324"/>
        <end position="391"/>
    </location>
</feature>
<dbReference type="PANTHER" id="PTHR42146">
    <property type="entry name" value="3',5'-CYCLIC-NUCLEOTIDE PHOSPHODIESTERASE"/>
    <property type="match status" value="1"/>
</dbReference>
<dbReference type="PATRIC" id="fig|157838.3.peg.1372"/>
<keyword evidence="3" id="KW-1185">Reference proteome</keyword>
<accession>A0A0Q3TGF4</accession>
<evidence type="ECO:0000313" key="3">
    <source>
        <dbReference type="Proteomes" id="UP000051888"/>
    </source>
</evidence>
<dbReference type="Gene3D" id="3.10.310.30">
    <property type="match status" value="1"/>
</dbReference>
<sequence length="424" mass="49361">MKLFTDIDLDGLGCGIVAKLAFGEDANVSYCSYRNLNQRVEHFIDNPDHNNTETYITDLAVNEHVEKKLEKRFSNGHPIQMIDHHVTAMHFNEYKWAMVDPEYKTGKKTCATSLFYDFLVEHQKIQKTPALDEFVDLVRQYDTWEWDENNNVAAKRLNDLFYMMDREHFEEDLLKRLKDHPNSFTLTDTENLLLDVEDKKIHRYIHSKNRQLVQTFVEEYCVGIVHAEQYLSELGNALHKLNPHLDMIILINAGNKKVGFRTIYDHIDVSEFASRFGGGGHPKASGCDLSQETFEKFVVDVFPISPHKPDPERNEINVKCAHYGTCYENRKGDISFIRPLNEHDFEVIHNGKRIDESFDAYESAEYFIKRNYNSWLRFDNDYLRHLTTALPVTTEEIRANYEMIISTCGGSSIQPFLIIIFPPS</sequence>
<organism evidence="2 3">
    <name type="scientific">Heyndrickxia shackletonii</name>
    <dbReference type="NCBI Taxonomy" id="157838"/>
    <lineage>
        <taxon>Bacteria</taxon>
        <taxon>Bacillati</taxon>
        <taxon>Bacillota</taxon>
        <taxon>Bacilli</taxon>
        <taxon>Bacillales</taxon>
        <taxon>Bacillaceae</taxon>
        <taxon>Heyndrickxia</taxon>
    </lineage>
</organism>
<proteinExistence type="predicted"/>
<name>A0A0Q3TGF4_9BACI</name>
<dbReference type="InterPro" id="IPR058608">
    <property type="entry name" value="NrnB_C"/>
</dbReference>
<evidence type="ECO:0000313" key="2">
    <source>
        <dbReference type="EMBL" id="KQL53128.1"/>
    </source>
</evidence>